<dbReference type="AlphaFoldDB" id="A0ABD7UZM4"/>
<evidence type="ECO:0000256" key="15">
    <source>
        <dbReference type="SAM" id="Phobius"/>
    </source>
</evidence>
<dbReference type="PANTHER" id="PTHR14269">
    <property type="entry name" value="CDP-DIACYLGLYCEROL--GLYCEROL-3-PHOSPHATE 3-PHOSPHATIDYLTRANSFERASE-RELATED"/>
    <property type="match status" value="1"/>
</dbReference>
<organism evidence="16 17">
    <name type="scientific">Gordonia paraffinivorans</name>
    <dbReference type="NCBI Taxonomy" id="175628"/>
    <lineage>
        <taxon>Bacteria</taxon>
        <taxon>Bacillati</taxon>
        <taxon>Actinomycetota</taxon>
        <taxon>Actinomycetes</taxon>
        <taxon>Mycobacteriales</taxon>
        <taxon>Gordoniaceae</taxon>
        <taxon>Gordonia</taxon>
    </lineage>
</organism>
<keyword evidence="8" id="KW-0443">Lipid metabolism</keyword>
<dbReference type="GO" id="GO:0008444">
    <property type="term" value="F:CDP-diacylglycerol-glycerol-3-phosphate 3-phosphatidyltransferase activity"/>
    <property type="evidence" value="ECO:0007669"/>
    <property type="project" value="UniProtKB-UniRule"/>
</dbReference>
<evidence type="ECO:0000256" key="5">
    <source>
        <dbReference type="ARBA" id="ARBA00022679"/>
    </source>
</evidence>
<dbReference type="Proteomes" id="UP000360750">
    <property type="component" value="Unassembled WGS sequence"/>
</dbReference>
<keyword evidence="5 13" id="KW-0808">Transferase</keyword>
<comment type="pathway">
    <text evidence="2">Lipid metabolism; phospholipid metabolism.</text>
</comment>
<evidence type="ECO:0000256" key="13">
    <source>
        <dbReference type="RuleBase" id="RU003750"/>
    </source>
</evidence>
<dbReference type="GO" id="GO:0016020">
    <property type="term" value="C:membrane"/>
    <property type="evidence" value="ECO:0007669"/>
    <property type="project" value="UniProtKB-SubCell"/>
</dbReference>
<evidence type="ECO:0000256" key="14">
    <source>
        <dbReference type="SAM" id="MobiDB-lite"/>
    </source>
</evidence>
<dbReference type="InterPro" id="IPR043130">
    <property type="entry name" value="CDP-OH_PTrfase_TM_dom"/>
</dbReference>
<evidence type="ECO:0000256" key="8">
    <source>
        <dbReference type="ARBA" id="ARBA00023098"/>
    </source>
</evidence>
<dbReference type="PROSITE" id="PS00379">
    <property type="entry name" value="CDP_ALCOHOL_P_TRANSF"/>
    <property type="match status" value="1"/>
</dbReference>
<dbReference type="EC" id="2.7.8.5" evidence="12"/>
<evidence type="ECO:0000256" key="11">
    <source>
        <dbReference type="ARBA" id="ARBA00023264"/>
    </source>
</evidence>
<keyword evidence="10" id="KW-0594">Phospholipid biosynthesis</keyword>
<proteinExistence type="inferred from homology"/>
<evidence type="ECO:0000256" key="7">
    <source>
        <dbReference type="ARBA" id="ARBA00022989"/>
    </source>
</evidence>
<keyword evidence="6 15" id="KW-0812">Transmembrane</keyword>
<reference evidence="16 17" key="1">
    <citation type="submission" date="2019-02" db="EMBL/GenBank/DDBJ databases">
        <authorList>
            <consortium name="Pathogen Informatics"/>
        </authorList>
    </citation>
    <scope>NUCLEOTIDE SEQUENCE [LARGE SCALE GENOMIC DNA]</scope>
    <source>
        <strain evidence="16 17">3012STDY6756503</strain>
    </source>
</reference>
<dbReference type="EMBL" id="CAACYD010000005">
    <property type="protein sequence ID" value="VFA82387.1"/>
    <property type="molecule type" value="Genomic_DNA"/>
</dbReference>
<dbReference type="InterPro" id="IPR050324">
    <property type="entry name" value="CDP-alcohol_PTase-I"/>
</dbReference>
<dbReference type="GeneID" id="60749058"/>
<evidence type="ECO:0000256" key="10">
    <source>
        <dbReference type="ARBA" id="ARBA00023209"/>
    </source>
</evidence>
<evidence type="ECO:0000256" key="12">
    <source>
        <dbReference type="NCBIfam" id="TIGR00560"/>
    </source>
</evidence>
<feature type="transmembrane region" description="Helical" evidence="15">
    <location>
        <begin position="44"/>
        <end position="65"/>
    </location>
</feature>
<evidence type="ECO:0000256" key="4">
    <source>
        <dbReference type="ARBA" id="ARBA00022516"/>
    </source>
</evidence>
<keyword evidence="11" id="KW-1208">Phospholipid metabolism</keyword>
<dbReference type="PANTHER" id="PTHR14269:SF52">
    <property type="entry name" value="PHOSPHATIDYLGLYCEROPHOSPHATE SYNTHASE-RELATED"/>
    <property type="match status" value="1"/>
</dbReference>
<evidence type="ECO:0000256" key="6">
    <source>
        <dbReference type="ARBA" id="ARBA00022692"/>
    </source>
</evidence>
<evidence type="ECO:0000256" key="9">
    <source>
        <dbReference type="ARBA" id="ARBA00023136"/>
    </source>
</evidence>
<evidence type="ECO:0000313" key="16">
    <source>
        <dbReference type="EMBL" id="VFA82387.1"/>
    </source>
</evidence>
<keyword evidence="7 15" id="KW-1133">Transmembrane helix</keyword>
<dbReference type="Pfam" id="PF01066">
    <property type="entry name" value="CDP-OH_P_transf"/>
    <property type="match status" value="1"/>
</dbReference>
<keyword evidence="4" id="KW-0444">Lipid biosynthesis</keyword>
<name>A0ABD7UZM4_9ACTN</name>
<dbReference type="NCBIfam" id="TIGR00560">
    <property type="entry name" value="pgsA"/>
    <property type="match status" value="1"/>
</dbReference>
<evidence type="ECO:0000256" key="3">
    <source>
        <dbReference type="ARBA" id="ARBA00010441"/>
    </source>
</evidence>
<sequence>MTDRIRRAVDENIRRPVDEKGIANVGREPDHITDPVDPVPVVNIANALTVFRIILVPVFLVALFIDDGESTLWRSIATAVFALAALTDRYDGHLARERGLITDFGKMADPIADKALIGGALVGLSVLGILPWWVTAVIIARELWVTALRFWVLRHKVIPASRGGKLKTLLQSLAIGMYLLPFGSGWQIAAGVVMGLALVVTVYTGLDYTWQAIRVRADAGAKRAGAEQDGADGTAGKASGDAGSAVSEHGTTSPRRAVRGTGAGR</sequence>
<evidence type="ECO:0000256" key="2">
    <source>
        <dbReference type="ARBA" id="ARBA00005074"/>
    </source>
</evidence>
<gene>
    <name evidence="16" type="primary">pgsA2</name>
    <name evidence="16" type="ORF">NCTC8139_01022</name>
</gene>
<evidence type="ECO:0000256" key="1">
    <source>
        <dbReference type="ARBA" id="ARBA00004141"/>
    </source>
</evidence>
<keyword evidence="9 15" id="KW-0472">Membrane</keyword>
<dbReference type="RefSeq" id="WP_109237854.1">
    <property type="nucleotide sequence ID" value="NZ_CAACYD010000005.1"/>
</dbReference>
<comment type="similarity">
    <text evidence="3 13">Belongs to the CDP-alcohol phosphatidyltransferase class-I family.</text>
</comment>
<dbReference type="Gene3D" id="1.20.120.1760">
    <property type="match status" value="1"/>
</dbReference>
<dbReference type="InterPro" id="IPR048254">
    <property type="entry name" value="CDP_ALCOHOL_P_TRANSF_CS"/>
</dbReference>
<dbReference type="InterPro" id="IPR000462">
    <property type="entry name" value="CDP-OH_P_trans"/>
</dbReference>
<comment type="subcellular location">
    <subcellularLocation>
        <location evidence="1">Membrane</location>
        <topology evidence="1">Multi-pass membrane protein</topology>
    </subcellularLocation>
</comment>
<evidence type="ECO:0000313" key="17">
    <source>
        <dbReference type="Proteomes" id="UP000360750"/>
    </source>
</evidence>
<feature type="transmembrane region" description="Helical" evidence="15">
    <location>
        <begin position="186"/>
        <end position="206"/>
    </location>
</feature>
<dbReference type="GO" id="GO:0008654">
    <property type="term" value="P:phospholipid biosynthetic process"/>
    <property type="evidence" value="ECO:0007669"/>
    <property type="project" value="UniProtKB-UniRule"/>
</dbReference>
<accession>A0ABD7UZM4</accession>
<protein>
    <recommendedName>
        <fullName evidence="12">CDP-diacylglycerol--glycerol-3-phosphate 3-phosphatidyltransferase</fullName>
        <ecNumber evidence="12">2.7.8.5</ecNumber>
    </recommendedName>
</protein>
<comment type="caution">
    <text evidence="16">The sequence shown here is derived from an EMBL/GenBank/DDBJ whole genome shotgun (WGS) entry which is preliminary data.</text>
</comment>
<feature type="transmembrane region" description="Helical" evidence="15">
    <location>
        <begin position="115"/>
        <end position="140"/>
    </location>
</feature>
<dbReference type="InterPro" id="IPR004570">
    <property type="entry name" value="Phosphatidylglycerol_P_synth"/>
</dbReference>
<feature type="region of interest" description="Disordered" evidence="14">
    <location>
        <begin position="224"/>
        <end position="265"/>
    </location>
</feature>